<feature type="binding site" evidence="9">
    <location>
        <position position="233"/>
    </location>
    <ligand>
        <name>UDP-alpha-D-glucose</name>
        <dbReference type="ChEBI" id="CHEBI:58885"/>
    </ligand>
</feature>
<feature type="region of interest" description="Disordered" evidence="11">
    <location>
        <begin position="512"/>
        <end position="541"/>
    </location>
</feature>
<gene>
    <name evidence="13" type="ORF">H6P81_004512</name>
</gene>
<evidence type="ECO:0000256" key="12">
    <source>
        <dbReference type="SAM" id="Phobius"/>
    </source>
</evidence>
<evidence type="ECO:0000256" key="10">
    <source>
        <dbReference type="PIRSR" id="PIRSR605150-3"/>
    </source>
</evidence>
<organism evidence="13 14">
    <name type="scientific">Aristolochia fimbriata</name>
    <name type="common">White veined hardy Dutchman's pipe vine</name>
    <dbReference type="NCBI Taxonomy" id="158543"/>
    <lineage>
        <taxon>Eukaryota</taxon>
        <taxon>Viridiplantae</taxon>
        <taxon>Streptophyta</taxon>
        <taxon>Embryophyta</taxon>
        <taxon>Tracheophyta</taxon>
        <taxon>Spermatophyta</taxon>
        <taxon>Magnoliopsida</taxon>
        <taxon>Magnoliidae</taxon>
        <taxon>Piperales</taxon>
        <taxon>Aristolochiaceae</taxon>
        <taxon>Aristolochia</taxon>
    </lineage>
</organism>
<accession>A0AAV7FG57</accession>
<evidence type="ECO:0000256" key="8">
    <source>
        <dbReference type="PIRSR" id="PIRSR605150-1"/>
    </source>
</evidence>
<keyword evidence="2" id="KW-0328">Glycosyltransferase</keyword>
<evidence type="ECO:0000256" key="5">
    <source>
        <dbReference type="ARBA" id="ARBA00022989"/>
    </source>
</evidence>
<feature type="compositionally biased region" description="Low complexity" evidence="11">
    <location>
        <begin position="10"/>
        <end position="19"/>
    </location>
</feature>
<evidence type="ECO:0000256" key="7">
    <source>
        <dbReference type="ARBA" id="ARBA00023316"/>
    </source>
</evidence>
<feature type="active site" evidence="8">
    <location>
        <position position="617"/>
    </location>
</feature>
<sequence length="922" mass="105291">MDYKREQLGSLSSNSSNFSTPRAPRRLQFDDKKVVSELSANPLHKSVIQHSSSGIWVQARPTDGYETPRVSSLRSSTWRERVSQWKLAREKVLCGSRNRSHDAKECCASKEVKFEELEMDNELRRPLSRKVKLPSSMRNPHRALILLRLVILVFYFHDRLQNPVKRAYGLWLTSVICEIWFFLSWAFEHLPRWCPVDRETYPERLCLRYDSLGKDSQLACIDIFVCTVDPVKEPPIVVANTLLSIFSVDYPAEKVACYVSDDGASLLTLQTLLETCEFAKKWAPFCRKYAIEPRAPECYFSQKVDYLKCNSVPLFAKERRAMKRRYEEFKVHINDLVTQYKSMPSDGWTMKDGTPWPGNNTDNHPAMIQVLMGPGGQNGYDKELPQLIYVSREKSPAFQHYRKSGALNALVRVSAILTNGPYILNLDCNHYINNSKALLEAMCFMMDHDASETICYVQFPQRFDGLDANDRYSSHNTVFYDITLKCLDGIQGPIYVGTGCVFNRKALYSWDPPSGRSRRREHPSNCAHMEQNQGLVSTTEPTSVEREFPATFQSLEKFFGRSTFLLASTLVKDNRYSRSASSDELLKQAIHVLSCDFEENTSWGREIGWMYGPLMMDSFISFRLHARGWRSVYCMPLVPAFRGTAPVNLSDRLHQVLYWATGSVQALLSRHSPIWYGYGGKLKLLQRIAYINATIYPLTSIPLVVYCTLPAVCLLTGKFVAPVVSYATSVWLPLFIIATFTTRVLEVNWSGVSLQEWWRHQQFWVVAGVSSHFFGVFQGLMVVITRKYSNSSSSSSTGEKKNLPDSGTRMKLYALNWTWLFIMPTTLVFINLLGMVAGVTVALKNGYLSWKTLFSKLFFASFVISHLYPFLQGLLVSKHHIPTAVTLWSLILASLFSLLWLRSNPFATMYQGPDQEHCGINC</sequence>
<keyword evidence="6 12" id="KW-0472">Membrane</keyword>
<evidence type="ECO:0000313" key="14">
    <source>
        <dbReference type="Proteomes" id="UP000825729"/>
    </source>
</evidence>
<dbReference type="InterPro" id="IPR029044">
    <property type="entry name" value="Nucleotide-diphossugar_trans"/>
</dbReference>
<keyword evidence="3" id="KW-0808">Transferase</keyword>
<dbReference type="InterPro" id="IPR005150">
    <property type="entry name" value="Cellulose_synth"/>
</dbReference>
<feature type="binding site" evidence="10">
    <location>
        <position position="427"/>
    </location>
    <ligand>
        <name>Mn(2+)</name>
        <dbReference type="ChEBI" id="CHEBI:29035"/>
    </ligand>
</feature>
<feature type="compositionally biased region" description="Polar residues" evidence="11">
    <location>
        <begin position="530"/>
        <end position="541"/>
    </location>
</feature>
<dbReference type="GO" id="GO:0030244">
    <property type="term" value="P:cellulose biosynthetic process"/>
    <property type="evidence" value="ECO:0007669"/>
    <property type="project" value="InterPro"/>
</dbReference>
<comment type="subcellular location">
    <subcellularLocation>
        <location evidence="1">Endomembrane system</location>
        <topology evidence="1">Multi-pass membrane protein</topology>
    </subcellularLocation>
</comment>
<evidence type="ECO:0000256" key="2">
    <source>
        <dbReference type="ARBA" id="ARBA00022676"/>
    </source>
</evidence>
<dbReference type="SUPFAM" id="SSF53448">
    <property type="entry name" value="Nucleotide-diphospho-sugar transferases"/>
    <property type="match status" value="1"/>
</dbReference>
<evidence type="ECO:0000256" key="4">
    <source>
        <dbReference type="ARBA" id="ARBA00022692"/>
    </source>
</evidence>
<feature type="binding site" evidence="10">
    <location>
        <position position="403"/>
    </location>
    <ligand>
        <name>Mn(2+)</name>
        <dbReference type="ChEBI" id="CHEBI:29035"/>
    </ligand>
</feature>
<evidence type="ECO:0000256" key="3">
    <source>
        <dbReference type="ARBA" id="ARBA00022679"/>
    </source>
</evidence>
<dbReference type="Gene3D" id="3.90.550.10">
    <property type="entry name" value="Spore Coat Polysaccharide Biosynthesis Protein SpsA, Chain A"/>
    <property type="match status" value="1"/>
</dbReference>
<dbReference type="GO" id="GO:0016020">
    <property type="term" value="C:membrane"/>
    <property type="evidence" value="ECO:0007669"/>
    <property type="project" value="InterPro"/>
</dbReference>
<feature type="active site" evidence="8">
    <location>
        <position position="262"/>
    </location>
</feature>
<evidence type="ECO:0000313" key="13">
    <source>
        <dbReference type="EMBL" id="KAG9460004.1"/>
    </source>
</evidence>
<dbReference type="GO" id="GO:0016760">
    <property type="term" value="F:cellulose synthase (UDP-forming) activity"/>
    <property type="evidence" value="ECO:0007669"/>
    <property type="project" value="InterPro"/>
</dbReference>
<dbReference type="Proteomes" id="UP000825729">
    <property type="component" value="Unassembled WGS sequence"/>
</dbReference>
<keyword evidence="14" id="KW-1185">Reference proteome</keyword>
<evidence type="ECO:0000256" key="1">
    <source>
        <dbReference type="ARBA" id="ARBA00004127"/>
    </source>
</evidence>
<feature type="transmembrane region" description="Helical" evidence="12">
    <location>
        <begin position="817"/>
        <end position="841"/>
    </location>
</feature>
<feature type="transmembrane region" description="Helical" evidence="12">
    <location>
        <begin position="883"/>
        <end position="901"/>
    </location>
</feature>
<keyword evidence="4 12" id="KW-0812">Transmembrane</keyword>
<dbReference type="EMBL" id="JAINDJ010000002">
    <property type="protein sequence ID" value="KAG9460004.1"/>
    <property type="molecule type" value="Genomic_DNA"/>
</dbReference>
<keyword evidence="5 12" id="KW-1133">Transmembrane helix</keyword>
<dbReference type="GO" id="GO:0071555">
    <property type="term" value="P:cell wall organization"/>
    <property type="evidence" value="ECO:0007669"/>
    <property type="project" value="UniProtKB-KW"/>
</dbReference>
<name>A0AAV7FG57_ARIFI</name>
<keyword evidence="7" id="KW-0961">Cell wall biogenesis/degradation</keyword>
<dbReference type="PANTHER" id="PTHR13301">
    <property type="entry name" value="X-BOX TRANSCRIPTION FACTOR-RELATED"/>
    <property type="match status" value="1"/>
</dbReference>
<comment type="caution">
    <text evidence="13">The sequence shown here is derived from an EMBL/GenBank/DDBJ whole genome shotgun (WGS) entry which is preliminary data.</text>
</comment>
<reference evidence="13 14" key="1">
    <citation type="submission" date="2021-07" db="EMBL/GenBank/DDBJ databases">
        <title>The Aristolochia fimbriata genome: insights into angiosperm evolution, floral development and chemical biosynthesis.</title>
        <authorList>
            <person name="Jiao Y."/>
        </authorList>
    </citation>
    <scope>NUCLEOTIDE SEQUENCE [LARGE SCALE GENOMIC DNA]</scope>
    <source>
        <strain evidence="13">IBCAS-2021</strain>
        <tissue evidence="13">Leaf</tissue>
    </source>
</reference>
<feature type="transmembrane region" description="Helical" evidence="12">
    <location>
        <begin position="723"/>
        <end position="742"/>
    </location>
</feature>
<protein>
    <submittedName>
        <fullName evidence="13">Uncharacterized protein</fullName>
    </submittedName>
</protein>
<dbReference type="Pfam" id="PF03552">
    <property type="entry name" value="Cellulose_synt"/>
    <property type="match status" value="2"/>
</dbReference>
<evidence type="ECO:0000256" key="11">
    <source>
        <dbReference type="SAM" id="MobiDB-lite"/>
    </source>
</evidence>
<proteinExistence type="predicted"/>
<feature type="binding site" evidence="9">
    <location>
        <position position="232"/>
    </location>
    <ligand>
        <name>UDP-alpha-D-glucose</name>
        <dbReference type="ChEBI" id="CHEBI:58885"/>
    </ligand>
</feature>
<evidence type="ECO:0000256" key="6">
    <source>
        <dbReference type="ARBA" id="ARBA00023136"/>
    </source>
</evidence>
<dbReference type="AlphaFoldDB" id="A0AAV7FG57"/>
<feature type="transmembrane region" description="Helical" evidence="12">
    <location>
        <begin position="763"/>
        <end position="784"/>
    </location>
</feature>
<dbReference type="GO" id="GO:0012505">
    <property type="term" value="C:endomembrane system"/>
    <property type="evidence" value="ECO:0007669"/>
    <property type="project" value="UniProtKB-SubCell"/>
</dbReference>
<feature type="transmembrane region" description="Helical" evidence="12">
    <location>
        <begin position="695"/>
        <end position="717"/>
    </location>
</feature>
<feature type="binding site" evidence="9">
    <location>
        <position position="262"/>
    </location>
    <ligand>
        <name>UDP-alpha-D-glucose</name>
        <dbReference type="ChEBI" id="CHEBI:58885"/>
    </ligand>
</feature>
<evidence type="ECO:0000256" key="9">
    <source>
        <dbReference type="PIRSR" id="PIRSR605150-2"/>
    </source>
</evidence>
<feature type="region of interest" description="Disordered" evidence="11">
    <location>
        <begin position="1"/>
        <end position="25"/>
    </location>
</feature>